<evidence type="ECO:0000256" key="1">
    <source>
        <dbReference type="ARBA" id="ARBA00004173"/>
    </source>
</evidence>
<dbReference type="VEuPathDB" id="FungiDB:YALI0_E32494g"/>
<dbReference type="Proteomes" id="UP000182444">
    <property type="component" value="Chromosome 1E"/>
</dbReference>
<sequence>MRATRVLLRTPMIKFLGKRPTNVKVDHTPRPHPLSPTGSLPPSFTAATIPLNKGSSSNYSPPGDGEFASRRELSKRFQYRPFSENEINEVNSGGAFF</sequence>
<dbReference type="RefSeq" id="XP_002143094.1">
    <property type="nucleotide sequence ID" value="XM_002143058.1"/>
</dbReference>
<name>A0A1D8NKY6_YARLL</name>
<accession>A0A1D8NKY6</accession>
<dbReference type="KEGG" id="yli:7009591"/>
<dbReference type="Proteomes" id="UP000256601">
    <property type="component" value="Unassembled WGS sequence"/>
</dbReference>
<evidence type="ECO:0000313" key="8">
    <source>
        <dbReference type="Proteomes" id="UP000256601"/>
    </source>
</evidence>
<dbReference type="GeneID" id="7009591"/>
<feature type="region of interest" description="Disordered" evidence="4">
    <location>
        <begin position="19"/>
        <end position="70"/>
    </location>
</feature>
<dbReference type="GO" id="GO:0005739">
    <property type="term" value="C:mitochondrion"/>
    <property type="evidence" value="ECO:0007669"/>
    <property type="project" value="UniProtKB-SubCell"/>
</dbReference>
<reference evidence="6 8" key="2">
    <citation type="submission" date="2018-07" db="EMBL/GenBank/DDBJ databases">
        <title>Draft Genome Assemblies for Five Robust Yarrowia lipolytica Strains Exhibiting High Lipid Production and Pentose Sugar Utilization and Sugar Alcohol Secretion from Undetoxified Lignocellulosic Biomass Hydrolysates.</title>
        <authorList>
            <consortium name="DOE Joint Genome Institute"/>
            <person name="Walker C."/>
            <person name="Ryu S."/>
            <person name="Na H."/>
            <person name="Zane M."/>
            <person name="LaButti K."/>
            <person name="Lipzen A."/>
            <person name="Haridas S."/>
            <person name="Barry K."/>
            <person name="Grigoriev I.V."/>
            <person name="Quarterman J."/>
            <person name="Slininger P."/>
            <person name="Dien B."/>
            <person name="Trinh C.T."/>
        </authorList>
    </citation>
    <scope>NUCLEOTIDE SEQUENCE [LARGE SCALE GENOMIC DNA]</scope>
    <source>
        <strain evidence="6 8">YB392</strain>
    </source>
</reference>
<proteinExistence type="inferred from homology"/>
<organism evidence="5 7">
    <name type="scientific">Yarrowia lipolytica</name>
    <name type="common">Candida lipolytica</name>
    <dbReference type="NCBI Taxonomy" id="4952"/>
    <lineage>
        <taxon>Eukaryota</taxon>
        <taxon>Fungi</taxon>
        <taxon>Dikarya</taxon>
        <taxon>Ascomycota</taxon>
        <taxon>Saccharomycotina</taxon>
        <taxon>Dipodascomycetes</taxon>
        <taxon>Dipodascales</taxon>
        <taxon>Dipodascales incertae sedis</taxon>
        <taxon>Yarrowia</taxon>
    </lineage>
</organism>
<evidence type="ECO:0000256" key="3">
    <source>
        <dbReference type="ARBA" id="ARBA00043970"/>
    </source>
</evidence>
<dbReference type="EMBL" id="CP017557">
    <property type="protein sequence ID" value="AOW06295.1"/>
    <property type="molecule type" value="Genomic_DNA"/>
</dbReference>
<evidence type="ECO:0000256" key="2">
    <source>
        <dbReference type="ARBA" id="ARBA00023128"/>
    </source>
</evidence>
<dbReference type="GO" id="GO:0006103">
    <property type="term" value="P:2-oxoglutarate metabolic process"/>
    <property type="evidence" value="ECO:0007669"/>
    <property type="project" value="InterPro"/>
</dbReference>
<evidence type="ECO:0000313" key="5">
    <source>
        <dbReference type="EMBL" id="AOW06295.1"/>
    </source>
</evidence>
<feature type="compositionally biased region" description="Polar residues" evidence="4">
    <location>
        <begin position="36"/>
        <end position="46"/>
    </location>
</feature>
<dbReference type="Pfam" id="PF10937">
    <property type="entry name" value="Kgd4-YMR31"/>
    <property type="match status" value="2"/>
</dbReference>
<evidence type="ECO:0008006" key="9">
    <source>
        <dbReference type="Google" id="ProtNLM"/>
    </source>
</evidence>
<evidence type="ECO:0000313" key="6">
    <source>
        <dbReference type="EMBL" id="RDW24671.1"/>
    </source>
</evidence>
<dbReference type="AlphaFoldDB" id="A0A1D8NKY6"/>
<dbReference type="VEuPathDB" id="FungiDB:YALI1_E38512g"/>
<comment type="subcellular location">
    <subcellularLocation>
        <location evidence="1">Mitochondrion</location>
    </subcellularLocation>
</comment>
<dbReference type="OrthoDB" id="2116030at2759"/>
<reference evidence="5 7" key="1">
    <citation type="journal article" date="2016" name="PLoS ONE">
        <title>Sequence Assembly of Yarrowia lipolytica Strain W29/CLIB89 Shows Transposable Element Diversity.</title>
        <authorList>
            <person name="Magnan C."/>
            <person name="Yu J."/>
            <person name="Chang I."/>
            <person name="Jahn E."/>
            <person name="Kanomata Y."/>
            <person name="Wu J."/>
            <person name="Zeller M."/>
            <person name="Oakes M."/>
            <person name="Baldi P."/>
            <person name="Sandmeyer S."/>
        </authorList>
    </citation>
    <scope>NUCLEOTIDE SEQUENCE [LARGE SCALE GENOMIC DNA]</scope>
    <source>
        <strain evidence="5">CLIB89</strain>
        <strain evidence="7">CLIB89(W29)</strain>
    </source>
</reference>
<protein>
    <recommendedName>
        <fullName evidence="9">37S ribosomal protein YMR-31, mitochondrial</fullName>
    </recommendedName>
</protein>
<evidence type="ECO:0000313" key="7">
    <source>
        <dbReference type="Proteomes" id="UP000182444"/>
    </source>
</evidence>
<dbReference type="EMBL" id="KZ859025">
    <property type="protein sequence ID" value="RDW24671.1"/>
    <property type="molecule type" value="Genomic_DNA"/>
</dbReference>
<dbReference type="eggNOG" id="ENOG502S8GU">
    <property type="taxonomic scope" value="Eukaryota"/>
</dbReference>
<dbReference type="OMA" id="PDSFVTY"/>
<dbReference type="InterPro" id="IPR020373">
    <property type="entry name" value="Kgd4/YMR-31"/>
</dbReference>
<comment type="similarity">
    <text evidence="3">Belongs to the alpha-ketoglutarate dehydrogenase component 4 family.</text>
</comment>
<keyword evidence="2" id="KW-0496">Mitochondrion</keyword>
<gene>
    <name evidence="6" type="ORF">B0I71DRAFT_133868</name>
    <name evidence="5" type="ORF">YALI1_E38512g</name>
</gene>
<evidence type="ECO:0000256" key="4">
    <source>
        <dbReference type="SAM" id="MobiDB-lite"/>
    </source>
</evidence>